<dbReference type="NCBIfam" id="TIGR01764">
    <property type="entry name" value="excise"/>
    <property type="match status" value="1"/>
</dbReference>
<keyword evidence="5" id="KW-1185">Reference proteome</keyword>
<accession>A0A9X2FIK5</accession>
<dbReference type="Pfam" id="PF12728">
    <property type="entry name" value="HTH_17"/>
    <property type="match status" value="1"/>
</dbReference>
<sequence length="556" mass="58223">MDPKFIKLEEAAEQLGITHDHLNALREEGKLRAYRDGASWKFRTEEIDRMATEGVPAVEAEESGINLDLDSLMLDDDKSLDDETGSEDASKSDDLLGLDLSDDDDDASFASLDVDDEAEDDLELDLSTGSSADLAIDLDEEDDQPADPSLSDATAVEETPAAAETGSSDLDLELESESGDDPESILLSEAELGDSDRPPSTIIGRSELDDALDLELADEDSSVTSKSNPAPKSDVKLADLEDLDSDASATGELPSSEDASVDFDDVEDLGIDLEAESSRILQPEDVAAAQQAASDQAQQKSPETSDLELDLDDDYELAASSSGGLGGLSNIESADDDEELSLSGSEINVGDESKASGAGLTGLSALELDDDDDDDFVLGDGSDLTLSSADSGINLAPADSGLSLDDAALDLGGSAVASGIDFGEAAGLVADDAEPGEFELTPMAADDGSDDEDDSSQVIALDAFEEQEEADDLLGAGGAPAGTAMPAAAGFSQTATVPRQEIQFTGWQVMFLTLCLMLLALCGMMTIDVIRSMWSWEEPFSVNSSLIDSLRGFLFP</sequence>
<keyword evidence="2" id="KW-1133">Transmembrane helix</keyword>
<feature type="compositionally biased region" description="Acidic residues" evidence="1">
    <location>
        <begin position="170"/>
        <end position="183"/>
    </location>
</feature>
<evidence type="ECO:0000313" key="4">
    <source>
        <dbReference type="EMBL" id="MCO6047256.1"/>
    </source>
</evidence>
<feature type="compositionally biased region" description="Low complexity" evidence="1">
    <location>
        <begin position="153"/>
        <end position="169"/>
    </location>
</feature>
<feature type="compositionally biased region" description="Low complexity" evidence="1">
    <location>
        <begin position="287"/>
        <end position="299"/>
    </location>
</feature>
<keyword evidence="2" id="KW-0472">Membrane</keyword>
<evidence type="ECO:0000256" key="1">
    <source>
        <dbReference type="SAM" id="MobiDB-lite"/>
    </source>
</evidence>
<name>A0A9X2FIK5_9BACT</name>
<feature type="compositionally biased region" description="Acidic residues" evidence="1">
    <location>
        <begin position="136"/>
        <end position="145"/>
    </location>
</feature>
<feature type="domain" description="Helix-turn-helix" evidence="3">
    <location>
        <begin position="7"/>
        <end position="53"/>
    </location>
</feature>
<feature type="compositionally biased region" description="Acidic residues" evidence="1">
    <location>
        <begin position="209"/>
        <end position="221"/>
    </location>
</feature>
<dbReference type="GO" id="GO:0003677">
    <property type="term" value="F:DNA binding"/>
    <property type="evidence" value="ECO:0007669"/>
    <property type="project" value="UniProtKB-KW"/>
</dbReference>
<comment type="caution">
    <text evidence="4">The sequence shown here is derived from an EMBL/GenBank/DDBJ whole genome shotgun (WGS) entry which is preliminary data.</text>
</comment>
<reference evidence="4" key="1">
    <citation type="submission" date="2022-06" db="EMBL/GenBank/DDBJ databases">
        <title>Aeoliella straminimaris, a novel planctomycete from sediments.</title>
        <authorList>
            <person name="Vitorino I.R."/>
            <person name="Lage O.M."/>
        </authorList>
    </citation>
    <scope>NUCLEOTIDE SEQUENCE</scope>
    <source>
        <strain evidence="4">ICT_H6.2</strain>
    </source>
</reference>
<feature type="transmembrane region" description="Helical" evidence="2">
    <location>
        <begin position="507"/>
        <end position="527"/>
    </location>
</feature>
<dbReference type="Proteomes" id="UP001155241">
    <property type="component" value="Unassembled WGS sequence"/>
</dbReference>
<proteinExistence type="predicted"/>
<feature type="region of interest" description="Disordered" evidence="1">
    <location>
        <begin position="76"/>
        <end position="358"/>
    </location>
</feature>
<feature type="compositionally biased region" description="Acidic residues" evidence="1">
    <location>
        <begin position="259"/>
        <end position="275"/>
    </location>
</feature>
<keyword evidence="4" id="KW-0238">DNA-binding</keyword>
<feature type="compositionally biased region" description="Acidic residues" evidence="1">
    <location>
        <begin position="305"/>
        <end position="316"/>
    </location>
</feature>
<dbReference type="InterPro" id="IPR041657">
    <property type="entry name" value="HTH_17"/>
</dbReference>
<evidence type="ECO:0000259" key="3">
    <source>
        <dbReference type="Pfam" id="PF12728"/>
    </source>
</evidence>
<dbReference type="AlphaFoldDB" id="A0A9X2FIK5"/>
<dbReference type="RefSeq" id="WP_252855369.1">
    <property type="nucleotide sequence ID" value="NZ_JAMXLR010000091.1"/>
</dbReference>
<evidence type="ECO:0000313" key="5">
    <source>
        <dbReference type="Proteomes" id="UP001155241"/>
    </source>
</evidence>
<dbReference type="EMBL" id="JAMXLR010000091">
    <property type="protein sequence ID" value="MCO6047256.1"/>
    <property type="molecule type" value="Genomic_DNA"/>
</dbReference>
<dbReference type="InterPro" id="IPR010093">
    <property type="entry name" value="SinI_DNA-bd"/>
</dbReference>
<feature type="compositionally biased region" description="Acidic residues" evidence="1">
    <location>
        <begin position="100"/>
        <end position="124"/>
    </location>
</feature>
<evidence type="ECO:0000256" key="2">
    <source>
        <dbReference type="SAM" id="Phobius"/>
    </source>
</evidence>
<organism evidence="4 5">
    <name type="scientific">Aeoliella straminimaris</name>
    <dbReference type="NCBI Taxonomy" id="2954799"/>
    <lineage>
        <taxon>Bacteria</taxon>
        <taxon>Pseudomonadati</taxon>
        <taxon>Planctomycetota</taxon>
        <taxon>Planctomycetia</taxon>
        <taxon>Pirellulales</taxon>
        <taxon>Lacipirellulaceae</taxon>
        <taxon>Aeoliella</taxon>
    </lineage>
</organism>
<gene>
    <name evidence="4" type="ORF">NG895_25430</name>
</gene>
<protein>
    <submittedName>
        <fullName evidence="4">Excisionase family DNA-binding protein</fullName>
    </submittedName>
</protein>
<keyword evidence="2" id="KW-0812">Transmembrane</keyword>